<feature type="domain" description="PPIase FKBP-type" evidence="8">
    <location>
        <begin position="229"/>
        <end position="314"/>
    </location>
</feature>
<comment type="caution">
    <text evidence="9">The sequence shown here is derived from an EMBL/GenBank/DDBJ whole genome shotgun (WGS) entry which is preliminary data.</text>
</comment>
<evidence type="ECO:0000256" key="2">
    <source>
        <dbReference type="ARBA" id="ARBA00006577"/>
    </source>
</evidence>
<dbReference type="RefSeq" id="WP_281884373.1">
    <property type="nucleotide sequence ID" value="NZ_BSDP01000001.1"/>
</dbReference>
<gene>
    <name evidence="9" type="ORF">ARHIZOSPH14_18930</name>
</gene>
<keyword evidence="7" id="KW-0732">Signal</keyword>
<comment type="catalytic activity">
    <reaction evidence="1 5 6">
        <text>[protein]-peptidylproline (omega=180) = [protein]-peptidylproline (omega=0)</text>
        <dbReference type="Rhea" id="RHEA:16237"/>
        <dbReference type="Rhea" id="RHEA-COMP:10747"/>
        <dbReference type="Rhea" id="RHEA-COMP:10748"/>
        <dbReference type="ChEBI" id="CHEBI:83833"/>
        <dbReference type="ChEBI" id="CHEBI:83834"/>
        <dbReference type="EC" id="5.2.1.8"/>
    </reaction>
</comment>
<feature type="chain" id="PRO_5040763898" description="Peptidyl-prolyl cis-trans isomerase" evidence="7">
    <location>
        <begin position="28"/>
        <end position="318"/>
    </location>
</feature>
<dbReference type="PROSITE" id="PS51257">
    <property type="entry name" value="PROKAR_LIPOPROTEIN"/>
    <property type="match status" value="1"/>
</dbReference>
<dbReference type="SUPFAM" id="SSF54534">
    <property type="entry name" value="FKBP-like"/>
    <property type="match status" value="2"/>
</dbReference>
<evidence type="ECO:0000259" key="8">
    <source>
        <dbReference type="PROSITE" id="PS50059"/>
    </source>
</evidence>
<protein>
    <recommendedName>
        <fullName evidence="6">Peptidyl-prolyl cis-trans isomerase</fullName>
        <ecNumber evidence="6">5.2.1.8</ecNumber>
    </recommendedName>
</protein>
<comment type="similarity">
    <text evidence="2 6">Belongs to the FKBP-type PPIase family.</text>
</comment>
<dbReference type="InterPro" id="IPR046357">
    <property type="entry name" value="PPIase_dom_sf"/>
</dbReference>
<keyword evidence="4 5" id="KW-0413">Isomerase</keyword>
<evidence type="ECO:0000313" key="10">
    <source>
        <dbReference type="Proteomes" id="UP001144396"/>
    </source>
</evidence>
<dbReference type="EC" id="5.2.1.8" evidence="6"/>
<evidence type="ECO:0000256" key="4">
    <source>
        <dbReference type="ARBA" id="ARBA00023235"/>
    </source>
</evidence>
<evidence type="ECO:0000256" key="5">
    <source>
        <dbReference type="PROSITE-ProRule" id="PRU00277"/>
    </source>
</evidence>
<reference evidence="9" key="1">
    <citation type="submission" date="2022-12" db="EMBL/GenBank/DDBJ databases">
        <title>Reference genome sequencing for broad-spectrum identification of bacterial and archaeal isolates by mass spectrometry.</title>
        <authorList>
            <person name="Sekiguchi Y."/>
            <person name="Tourlousse D.M."/>
        </authorList>
    </citation>
    <scope>NUCLEOTIDE SEQUENCE</scope>
    <source>
        <strain evidence="9">14</strain>
    </source>
</reference>
<organism evidence="9 10">
    <name type="scientific">Agromyces rhizosphaerae</name>
    <dbReference type="NCBI Taxonomy" id="88374"/>
    <lineage>
        <taxon>Bacteria</taxon>
        <taxon>Bacillati</taxon>
        <taxon>Actinomycetota</taxon>
        <taxon>Actinomycetes</taxon>
        <taxon>Micrococcales</taxon>
        <taxon>Microbacteriaceae</taxon>
        <taxon>Agromyces</taxon>
    </lineage>
</organism>
<name>A0A9W6CX65_9MICO</name>
<evidence type="ECO:0000256" key="6">
    <source>
        <dbReference type="RuleBase" id="RU003915"/>
    </source>
</evidence>
<dbReference type="Proteomes" id="UP001144396">
    <property type="component" value="Unassembled WGS sequence"/>
</dbReference>
<dbReference type="PANTHER" id="PTHR43811">
    <property type="entry name" value="FKBP-TYPE PEPTIDYL-PROLYL CIS-TRANS ISOMERASE FKPA"/>
    <property type="match status" value="1"/>
</dbReference>
<evidence type="ECO:0000256" key="1">
    <source>
        <dbReference type="ARBA" id="ARBA00000971"/>
    </source>
</evidence>
<accession>A0A9W6CX65</accession>
<evidence type="ECO:0000256" key="7">
    <source>
        <dbReference type="SAM" id="SignalP"/>
    </source>
</evidence>
<dbReference type="GO" id="GO:0003755">
    <property type="term" value="F:peptidyl-prolyl cis-trans isomerase activity"/>
    <property type="evidence" value="ECO:0007669"/>
    <property type="project" value="UniProtKB-UniRule"/>
</dbReference>
<sequence length="318" mass="32480">MHRTLRRAAPIALLSASALLLAGCAAADETEPDATTEAGGCLEVASGAESDSVTVSGDFGVEPTTEFDVPLDADELQRTIVEEGDGDATEIGDAVTAQISVFSGSTGDLAFSQEATLTVADASIFPAFLAGIDCLPVGTRTVTIAPSDELFGDEGNADIGIAGGDTVVIVTDLVDRIEPAVPQDWTEDVPDVSFDDAGVPTVTLPDTDPSDDLLIAVLEEGDGAEVGEGDTVTVQYQGISWDTGEVFDQSYGGDPISFSTAGVIEGFGAALVGQTVGTQLIVTIPPRYAYGEEGAGQELSGQTLVFLIDIEDTAPAAG</sequence>
<keyword evidence="3 5" id="KW-0697">Rotamase</keyword>
<dbReference type="AlphaFoldDB" id="A0A9W6CX65"/>
<evidence type="ECO:0000256" key="3">
    <source>
        <dbReference type="ARBA" id="ARBA00023110"/>
    </source>
</evidence>
<proteinExistence type="inferred from homology"/>
<dbReference type="EMBL" id="BSDP01000001">
    <property type="protein sequence ID" value="GLI27651.1"/>
    <property type="molecule type" value="Genomic_DNA"/>
</dbReference>
<dbReference type="InterPro" id="IPR001179">
    <property type="entry name" value="PPIase_FKBP_dom"/>
</dbReference>
<feature type="signal peptide" evidence="7">
    <location>
        <begin position="1"/>
        <end position="27"/>
    </location>
</feature>
<dbReference type="Gene3D" id="3.10.50.40">
    <property type="match status" value="2"/>
</dbReference>
<dbReference type="PROSITE" id="PS50059">
    <property type="entry name" value="FKBP_PPIASE"/>
    <property type="match status" value="1"/>
</dbReference>
<keyword evidence="10" id="KW-1185">Reference proteome</keyword>
<dbReference type="Pfam" id="PF00254">
    <property type="entry name" value="FKBP_C"/>
    <property type="match status" value="1"/>
</dbReference>
<evidence type="ECO:0000313" key="9">
    <source>
        <dbReference type="EMBL" id="GLI27651.1"/>
    </source>
</evidence>
<dbReference type="PANTHER" id="PTHR43811:SF23">
    <property type="entry name" value="FKBP-TYPE 22 KDA PEPTIDYL-PROLYL CIS-TRANS ISOMERASE"/>
    <property type="match status" value="1"/>
</dbReference>